<sequence>MENQNTEYKETWRDEYIKWICGFANATGGKMYIGIDDKGNILGITDVKKLAEDLPNKVKDILGVLIDVNIKNDSAKEYLEIITDAYPYPVNYKGKYYYRSGATNQELKGAALDKFLLGKQGLKWDGTPEPYGKEADLSDLAFKLFKDRASETQRFDEDVQGDSPHELLEKLNLVDINGYLKKAALLLFHPKPEKIFTGATIKIGFFNTDDDLAYQDEVRGSLFEQVDKVMELLVSKYLKAQITYEGVQRKETFPIPIGALREAVLNAIVHKDYSSGIPIQISVYDNKLIIWNEGELPENWTVAKLKVKHPSRPYNPDIANAFFRSGLIESWGRGTIKIFNEAKAAKIPVPIFTYEDNGFYVIFNYVEVSSQMQIMELIKQNSTVTINEISQYLHISDSTIKRILKNMQESHLIKRIGSTRTGEWIIIDEPIVT</sequence>
<keyword evidence="1" id="KW-0805">Transcription regulation</keyword>
<name>A0ABM7C7G2_9FLAO</name>
<dbReference type="Pfam" id="PF04326">
    <property type="entry name" value="SLFN_AlbA_2"/>
    <property type="match status" value="1"/>
</dbReference>
<dbReference type="RefSeq" id="WP_124757472.1">
    <property type="nucleotide sequence ID" value="NZ_CBCRWA010000002.1"/>
</dbReference>
<gene>
    <name evidence="5" type="ORF">EIB71_04215</name>
</gene>
<dbReference type="SUPFAM" id="SSF46785">
    <property type="entry name" value="Winged helix' DNA-binding domain"/>
    <property type="match status" value="1"/>
</dbReference>
<protein>
    <submittedName>
        <fullName evidence="5">DeoR family transcriptional regulator</fullName>
    </submittedName>
</protein>
<dbReference type="Gene3D" id="1.10.10.10">
    <property type="entry name" value="Winged helix-like DNA-binding domain superfamily/Winged helix DNA-binding domain"/>
    <property type="match status" value="1"/>
</dbReference>
<reference evidence="5 6" key="1">
    <citation type="submission" date="2018-11" db="EMBL/GenBank/DDBJ databases">
        <title>Proposal to divide the Flavobacteriaceae and reorganize its genera based on Amino Acid Identity values calculated from whole genome sequences.</title>
        <authorList>
            <person name="Nicholson A.C."/>
            <person name="Gulvik C.A."/>
            <person name="Whitney A.M."/>
            <person name="Humrighouse B.W."/>
            <person name="Bell M."/>
            <person name="Holmes B."/>
            <person name="Steigerwalt A.G."/>
            <person name="Villarma A."/>
            <person name="Sheth M."/>
            <person name="Batra D."/>
            <person name="Pryor J."/>
            <person name="Bernardet J.-F."/>
            <person name="Hugo C."/>
            <person name="Kampfer P."/>
            <person name="Newman J.D."/>
            <person name="McQuiston J.R."/>
        </authorList>
    </citation>
    <scope>NUCLEOTIDE SEQUENCE [LARGE SCALE GENOMIC DNA]</scope>
    <source>
        <strain evidence="5 6">H3001</strain>
    </source>
</reference>
<dbReference type="InterPro" id="IPR036388">
    <property type="entry name" value="WH-like_DNA-bd_sf"/>
</dbReference>
<dbReference type="Pfam" id="PF13749">
    <property type="entry name" value="HATPase_c_4"/>
    <property type="match status" value="1"/>
</dbReference>
<dbReference type="InterPro" id="IPR001034">
    <property type="entry name" value="DeoR_HTH"/>
</dbReference>
<dbReference type="InterPro" id="IPR036390">
    <property type="entry name" value="WH_DNA-bd_sf"/>
</dbReference>
<evidence type="ECO:0000259" key="4">
    <source>
        <dbReference type="Pfam" id="PF08220"/>
    </source>
</evidence>
<feature type="domain" description="HTH deoR-type" evidence="4">
    <location>
        <begin position="372"/>
        <end position="416"/>
    </location>
</feature>
<evidence type="ECO:0000259" key="3">
    <source>
        <dbReference type="Pfam" id="PF04326"/>
    </source>
</evidence>
<dbReference type="Proteomes" id="UP000274483">
    <property type="component" value="Chromosome"/>
</dbReference>
<keyword evidence="6" id="KW-1185">Reference proteome</keyword>
<evidence type="ECO:0000256" key="2">
    <source>
        <dbReference type="ARBA" id="ARBA00023163"/>
    </source>
</evidence>
<feature type="domain" description="Schlafen AlbA-2" evidence="3">
    <location>
        <begin position="2"/>
        <end position="107"/>
    </location>
</feature>
<organism evidence="5 6">
    <name type="scientific">Kaistella daneshvariae</name>
    <dbReference type="NCBI Taxonomy" id="2487074"/>
    <lineage>
        <taxon>Bacteria</taxon>
        <taxon>Pseudomonadati</taxon>
        <taxon>Bacteroidota</taxon>
        <taxon>Flavobacteriia</taxon>
        <taxon>Flavobacteriales</taxon>
        <taxon>Weeksellaceae</taxon>
        <taxon>Chryseobacterium group</taxon>
        <taxon>Kaistella</taxon>
    </lineage>
</organism>
<dbReference type="Gene3D" id="3.30.565.60">
    <property type="match status" value="1"/>
</dbReference>
<dbReference type="Gene3D" id="3.30.950.30">
    <property type="entry name" value="Schlafen, AAA domain"/>
    <property type="match status" value="1"/>
</dbReference>
<keyword evidence="2" id="KW-0804">Transcription</keyword>
<dbReference type="PANTHER" id="PTHR30595">
    <property type="entry name" value="GLPR-RELATED TRANSCRIPTIONAL REPRESSOR"/>
    <property type="match status" value="1"/>
</dbReference>
<evidence type="ECO:0000256" key="1">
    <source>
        <dbReference type="ARBA" id="ARBA00023015"/>
    </source>
</evidence>
<dbReference type="EMBL" id="CP034158">
    <property type="protein sequence ID" value="AZI66923.1"/>
    <property type="molecule type" value="Genomic_DNA"/>
</dbReference>
<dbReference type="Pfam" id="PF08220">
    <property type="entry name" value="HTH_DeoR"/>
    <property type="match status" value="1"/>
</dbReference>
<dbReference type="InterPro" id="IPR007421">
    <property type="entry name" value="Schlafen_AlbA_2_dom"/>
</dbReference>
<dbReference type="InterPro" id="IPR038475">
    <property type="entry name" value="RecG_C_sf"/>
</dbReference>
<evidence type="ECO:0000313" key="6">
    <source>
        <dbReference type="Proteomes" id="UP000274483"/>
    </source>
</evidence>
<evidence type="ECO:0000313" key="5">
    <source>
        <dbReference type="EMBL" id="AZI66923.1"/>
    </source>
</evidence>
<dbReference type="PANTHER" id="PTHR30595:SF6">
    <property type="entry name" value="SCHLAFEN ALBA-2 DOMAIN-CONTAINING PROTEIN"/>
    <property type="match status" value="1"/>
</dbReference>
<dbReference type="InterPro" id="IPR038461">
    <property type="entry name" value="Schlafen_AlbA_2_dom_sf"/>
</dbReference>
<accession>A0ABM7C7G2</accession>
<proteinExistence type="predicted"/>